<dbReference type="EMBL" id="DVHC01000014">
    <property type="protein sequence ID" value="HIR58648.1"/>
    <property type="molecule type" value="Genomic_DNA"/>
</dbReference>
<name>A0A9D1DTE0_9FIRM</name>
<evidence type="ECO:0000313" key="1">
    <source>
        <dbReference type="EMBL" id="HIR58648.1"/>
    </source>
</evidence>
<sequence>MDLMENIKKFLESEEIKNLFEINGYNTMVIDNEIYLENKNKKTTEKMDILGDENNQNRIRFKGTNFAFSINVDENENLYLDHLLIGNVNKDEYDFIIRSEFIDGKNKITVKLVDDKNVKHIYKIREDSINIERQSIKDKAPKYQNKNYDIKDYAKQKDEYEHNHFYIFKDEDGNVKLSNQSQEFANNCLREFVILEKTYISITPYIEKRIPFLSSCINEASYLNVTPYEIKRTTEEPYKPFNKEIIKEETKIYKFTKNKNN</sequence>
<evidence type="ECO:0000313" key="2">
    <source>
        <dbReference type="Proteomes" id="UP000824232"/>
    </source>
</evidence>
<dbReference type="Proteomes" id="UP000824232">
    <property type="component" value="Unassembled WGS sequence"/>
</dbReference>
<organism evidence="1 2">
    <name type="scientific">Candidatus Onthousia excrementipullorum</name>
    <dbReference type="NCBI Taxonomy" id="2840884"/>
    <lineage>
        <taxon>Bacteria</taxon>
        <taxon>Bacillati</taxon>
        <taxon>Bacillota</taxon>
        <taxon>Bacilli</taxon>
        <taxon>Candidatus Onthousia</taxon>
    </lineage>
</organism>
<accession>A0A9D1DTE0</accession>
<reference evidence="1" key="2">
    <citation type="journal article" date="2021" name="PeerJ">
        <title>Extensive microbial diversity within the chicken gut microbiome revealed by metagenomics and culture.</title>
        <authorList>
            <person name="Gilroy R."/>
            <person name="Ravi A."/>
            <person name="Getino M."/>
            <person name="Pursley I."/>
            <person name="Horton D.L."/>
            <person name="Alikhan N.F."/>
            <person name="Baker D."/>
            <person name="Gharbi K."/>
            <person name="Hall N."/>
            <person name="Watson M."/>
            <person name="Adriaenssens E.M."/>
            <person name="Foster-Nyarko E."/>
            <person name="Jarju S."/>
            <person name="Secka A."/>
            <person name="Antonio M."/>
            <person name="Oren A."/>
            <person name="Chaudhuri R.R."/>
            <person name="La Ragione R."/>
            <person name="Hildebrand F."/>
            <person name="Pallen M.J."/>
        </authorList>
    </citation>
    <scope>NUCLEOTIDE SEQUENCE</scope>
    <source>
        <strain evidence="1">CHK184-20233</strain>
    </source>
</reference>
<gene>
    <name evidence="1" type="ORF">IAB38_01220</name>
</gene>
<protein>
    <submittedName>
        <fullName evidence="1">Uncharacterized protein</fullName>
    </submittedName>
</protein>
<proteinExistence type="predicted"/>
<dbReference type="AlphaFoldDB" id="A0A9D1DTE0"/>
<comment type="caution">
    <text evidence="1">The sequence shown here is derived from an EMBL/GenBank/DDBJ whole genome shotgun (WGS) entry which is preliminary data.</text>
</comment>
<reference evidence="1" key="1">
    <citation type="submission" date="2020-10" db="EMBL/GenBank/DDBJ databases">
        <authorList>
            <person name="Gilroy R."/>
        </authorList>
    </citation>
    <scope>NUCLEOTIDE SEQUENCE</scope>
    <source>
        <strain evidence="1">CHK184-20233</strain>
    </source>
</reference>